<dbReference type="RefSeq" id="WP_342848015.1">
    <property type="nucleotide sequence ID" value="NZ_JBBMQO010000004.1"/>
</dbReference>
<keyword evidence="4" id="KW-0479">Metal-binding</keyword>
<dbReference type="InterPro" id="IPR038371">
    <property type="entry name" value="Cu_polyphenol_OxRdtase_sf"/>
</dbReference>
<dbReference type="PANTHER" id="PTHR30616:SF2">
    <property type="entry name" value="PURINE NUCLEOSIDE PHOSPHORYLASE LACC1"/>
    <property type="match status" value="1"/>
</dbReference>
<evidence type="ECO:0000256" key="6">
    <source>
        <dbReference type="ARBA" id="ARBA00022833"/>
    </source>
</evidence>
<comment type="similarity">
    <text evidence="2 10">Belongs to the purine nucleoside phosphorylase YfiH/LACC1 family.</text>
</comment>
<evidence type="ECO:0000256" key="5">
    <source>
        <dbReference type="ARBA" id="ARBA00022801"/>
    </source>
</evidence>
<evidence type="ECO:0000256" key="1">
    <source>
        <dbReference type="ARBA" id="ARBA00000553"/>
    </source>
</evidence>
<evidence type="ECO:0000256" key="10">
    <source>
        <dbReference type="RuleBase" id="RU361274"/>
    </source>
</evidence>
<dbReference type="Pfam" id="PF02578">
    <property type="entry name" value="Cu-oxidase_4"/>
    <property type="match status" value="1"/>
</dbReference>
<gene>
    <name evidence="11" type="primary">pgeF</name>
    <name evidence="11" type="ORF">WNY59_08000</name>
</gene>
<dbReference type="Gene3D" id="3.60.140.10">
    <property type="entry name" value="CNF1/YfiH-like putative cysteine hydrolases"/>
    <property type="match status" value="1"/>
</dbReference>
<comment type="catalytic activity">
    <reaction evidence="9">
        <text>S-methyl-5'-thioadenosine + phosphate = 5-(methylsulfanyl)-alpha-D-ribose 1-phosphate + adenine</text>
        <dbReference type="Rhea" id="RHEA:11852"/>
        <dbReference type="ChEBI" id="CHEBI:16708"/>
        <dbReference type="ChEBI" id="CHEBI:17509"/>
        <dbReference type="ChEBI" id="CHEBI:43474"/>
        <dbReference type="ChEBI" id="CHEBI:58533"/>
        <dbReference type="EC" id="2.4.2.28"/>
    </reaction>
    <physiologicalReaction direction="left-to-right" evidence="9">
        <dbReference type="Rhea" id="RHEA:11853"/>
    </physiologicalReaction>
</comment>
<dbReference type="Proteomes" id="UP001477870">
    <property type="component" value="Unassembled WGS sequence"/>
</dbReference>
<evidence type="ECO:0000256" key="8">
    <source>
        <dbReference type="ARBA" id="ARBA00048968"/>
    </source>
</evidence>
<proteinExistence type="inferred from homology"/>
<organism evidence="11 12">
    <name type="scientific">Ahrensia kielensis</name>
    <dbReference type="NCBI Taxonomy" id="76980"/>
    <lineage>
        <taxon>Bacteria</taxon>
        <taxon>Pseudomonadati</taxon>
        <taxon>Pseudomonadota</taxon>
        <taxon>Alphaproteobacteria</taxon>
        <taxon>Hyphomicrobiales</taxon>
        <taxon>Ahrensiaceae</taxon>
        <taxon>Ahrensia</taxon>
    </lineage>
</organism>
<sequence>MTLPSVKSNPLEALSTSGIRHGFYTRQGGLSSGIYDSLNTGLGSKDDPELVMQNRERIAADLGVKATHLAGCYQVHSADVISVSAPMGAERPEADGMATNQRGIALGVLTADCGPILFADESAQVIGACHAGWKGALTGVAENTIEAMIALGAKRGNICAVLGPCIGQNNYEVGPEFKTRFVDQAEAFNIYFSASAKPEHYMFDMQTFILDRLKAAGVSASKTGECTYDDEERFFSYRRTTHRNEPDYGRQMSAIALI</sequence>
<keyword evidence="12" id="KW-1185">Reference proteome</keyword>
<evidence type="ECO:0000256" key="7">
    <source>
        <dbReference type="ARBA" id="ARBA00047989"/>
    </source>
</evidence>
<keyword evidence="5" id="KW-0378">Hydrolase</keyword>
<comment type="caution">
    <text evidence="11">The sequence shown here is derived from an EMBL/GenBank/DDBJ whole genome shotgun (WGS) entry which is preliminary data.</text>
</comment>
<comment type="catalytic activity">
    <reaction evidence="1">
        <text>inosine + phosphate = alpha-D-ribose 1-phosphate + hypoxanthine</text>
        <dbReference type="Rhea" id="RHEA:27646"/>
        <dbReference type="ChEBI" id="CHEBI:17368"/>
        <dbReference type="ChEBI" id="CHEBI:17596"/>
        <dbReference type="ChEBI" id="CHEBI:43474"/>
        <dbReference type="ChEBI" id="CHEBI:57720"/>
        <dbReference type="EC" id="2.4.2.1"/>
    </reaction>
    <physiologicalReaction direction="left-to-right" evidence="1">
        <dbReference type="Rhea" id="RHEA:27647"/>
    </physiologicalReaction>
</comment>
<reference evidence="11 12" key="1">
    <citation type="submission" date="2024-03" db="EMBL/GenBank/DDBJ databases">
        <title>Community enrichment and isolation of bacterial strains for fucoidan degradation.</title>
        <authorList>
            <person name="Sichert A."/>
        </authorList>
    </citation>
    <scope>NUCLEOTIDE SEQUENCE [LARGE SCALE GENOMIC DNA]</scope>
    <source>
        <strain evidence="11 12">AS62</strain>
    </source>
</reference>
<dbReference type="CDD" id="cd16833">
    <property type="entry name" value="YfiH"/>
    <property type="match status" value="1"/>
</dbReference>
<comment type="catalytic activity">
    <reaction evidence="8">
        <text>adenosine + phosphate = alpha-D-ribose 1-phosphate + adenine</text>
        <dbReference type="Rhea" id="RHEA:27642"/>
        <dbReference type="ChEBI" id="CHEBI:16335"/>
        <dbReference type="ChEBI" id="CHEBI:16708"/>
        <dbReference type="ChEBI" id="CHEBI:43474"/>
        <dbReference type="ChEBI" id="CHEBI:57720"/>
        <dbReference type="EC" id="2.4.2.1"/>
    </reaction>
    <physiologicalReaction direction="left-to-right" evidence="8">
        <dbReference type="Rhea" id="RHEA:27643"/>
    </physiologicalReaction>
</comment>
<evidence type="ECO:0000313" key="12">
    <source>
        <dbReference type="Proteomes" id="UP001477870"/>
    </source>
</evidence>
<dbReference type="InterPro" id="IPR011324">
    <property type="entry name" value="Cytotoxic_necrot_fac-like_cat"/>
</dbReference>
<dbReference type="InterPro" id="IPR003730">
    <property type="entry name" value="Cu_polyphenol_OxRdtase"/>
</dbReference>
<name>A0ABU9T6Z5_9HYPH</name>
<keyword evidence="3" id="KW-0808">Transferase</keyword>
<dbReference type="NCBIfam" id="TIGR00726">
    <property type="entry name" value="peptidoglycan editing factor PgeF"/>
    <property type="match status" value="1"/>
</dbReference>
<dbReference type="EMBL" id="JBBMQO010000004">
    <property type="protein sequence ID" value="MEM5501528.1"/>
    <property type="molecule type" value="Genomic_DNA"/>
</dbReference>
<evidence type="ECO:0000256" key="4">
    <source>
        <dbReference type="ARBA" id="ARBA00022723"/>
    </source>
</evidence>
<keyword evidence="6" id="KW-0862">Zinc</keyword>
<evidence type="ECO:0000256" key="2">
    <source>
        <dbReference type="ARBA" id="ARBA00007353"/>
    </source>
</evidence>
<accession>A0ABU9T6Z5</accession>
<dbReference type="PANTHER" id="PTHR30616">
    <property type="entry name" value="UNCHARACTERIZED PROTEIN YFIH"/>
    <property type="match status" value="1"/>
</dbReference>
<evidence type="ECO:0000256" key="3">
    <source>
        <dbReference type="ARBA" id="ARBA00022679"/>
    </source>
</evidence>
<comment type="catalytic activity">
    <reaction evidence="7">
        <text>adenosine + H2O + H(+) = inosine + NH4(+)</text>
        <dbReference type="Rhea" id="RHEA:24408"/>
        <dbReference type="ChEBI" id="CHEBI:15377"/>
        <dbReference type="ChEBI" id="CHEBI:15378"/>
        <dbReference type="ChEBI" id="CHEBI:16335"/>
        <dbReference type="ChEBI" id="CHEBI:17596"/>
        <dbReference type="ChEBI" id="CHEBI:28938"/>
        <dbReference type="EC" id="3.5.4.4"/>
    </reaction>
    <physiologicalReaction direction="left-to-right" evidence="7">
        <dbReference type="Rhea" id="RHEA:24409"/>
    </physiologicalReaction>
</comment>
<evidence type="ECO:0000256" key="9">
    <source>
        <dbReference type="ARBA" id="ARBA00049893"/>
    </source>
</evidence>
<dbReference type="SUPFAM" id="SSF64438">
    <property type="entry name" value="CNF1/YfiH-like putative cysteine hydrolases"/>
    <property type="match status" value="1"/>
</dbReference>
<evidence type="ECO:0000313" key="11">
    <source>
        <dbReference type="EMBL" id="MEM5501528.1"/>
    </source>
</evidence>
<protein>
    <recommendedName>
        <fullName evidence="10">Purine nucleoside phosphorylase</fullName>
    </recommendedName>
</protein>